<evidence type="ECO:0000256" key="4">
    <source>
        <dbReference type="ARBA" id="ARBA00023002"/>
    </source>
</evidence>
<gene>
    <name evidence="7" type="ORF">M0654_13425</name>
</gene>
<feature type="domain" description="FAD-binding" evidence="6">
    <location>
        <begin position="6"/>
        <end position="341"/>
    </location>
</feature>
<dbReference type="InterPro" id="IPR050493">
    <property type="entry name" value="FAD-dep_Monooxygenase_BioMet"/>
</dbReference>
<dbReference type="Pfam" id="PF01494">
    <property type="entry name" value="FAD_binding_3"/>
    <property type="match status" value="1"/>
</dbReference>
<protein>
    <submittedName>
        <fullName evidence="7">FAD-dependent monooxygenase</fullName>
    </submittedName>
</protein>
<reference evidence="7 8" key="1">
    <citation type="submission" date="2022-04" db="EMBL/GenBank/DDBJ databases">
        <title>Rhizobium coralii sp. nov., isolated from coral Turbinaria peltata.</title>
        <authorList>
            <person name="Sun H."/>
        </authorList>
    </citation>
    <scope>NUCLEOTIDE SEQUENCE [LARGE SCALE GENOMIC DNA]</scope>
    <source>
        <strain evidence="7 8">NTR19</strain>
    </source>
</reference>
<evidence type="ECO:0000259" key="6">
    <source>
        <dbReference type="Pfam" id="PF01494"/>
    </source>
</evidence>
<dbReference type="PANTHER" id="PTHR13789:SF318">
    <property type="entry name" value="GERANYLGERANYL DIPHOSPHATE REDUCTASE"/>
    <property type="match status" value="1"/>
</dbReference>
<dbReference type="InterPro" id="IPR002938">
    <property type="entry name" value="FAD-bd"/>
</dbReference>
<dbReference type="GO" id="GO:0004497">
    <property type="term" value="F:monooxygenase activity"/>
    <property type="evidence" value="ECO:0007669"/>
    <property type="project" value="UniProtKB-KW"/>
</dbReference>
<keyword evidence="2" id="KW-0285">Flavoprotein</keyword>
<evidence type="ECO:0000256" key="1">
    <source>
        <dbReference type="ARBA" id="ARBA00001974"/>
    </source>
</evidence>
<dbReference type="Gene3D" id="3.50.50.60">
    <property type="entry name" value="FAD/NAD(P)-binding domain"/>
    <property type="match status" value="1"/>
</dbReference>
<comment type="cofactor">
    <cofactor evidence="1">
        <name>FAD</name>
        <dbReference type="ChEBI" id="CHEBI:57692"/>
    </cofactor>
</comment>
<dbReference type="SUPFAM" id="SSF51905">
    <property type="entry name" value="FAD/NAD(P)-binding domain"/>
    <property type="match status" value="1"/>
</dbReference>
<comment type="caution">
    <text evidence="7">The sequence shown here is derived from an EMBL/GenBank/DDBJ whole genome shotgun (WGS) entry which is preliminary data.</text>
</comment>
<evidence type="ECO:0000313" key="8">
    <source>
        <dbReference type="Proteomes" id="UP001202827"/>
    </source>
</evidence>
<sequence length="387" mass="41986">MHLENIAVVGAGIAGLTAALSFASKGVRCDIFEEAGELIEVGAGLQVSPNAARVLGKLGVLPELEAVWTEPDRISLVSGTSLRPIAHVPAGRHARERWGAPYGVLHRATLQKILLSAVERNPLCTIRLGTPVRGSATESLQTVTGTSYPLIVGADGVWSNVRASVPQGPDPDFSHNVAWRFTIPSETAPSWLPRNQVTAFLGPSTHLVAYPLCEMDSINIVAIASGISPGHTWDASASEPQRDMLVAQFRHWDRQIADLLKTIEKPGFWPLYAVGPGRWHNGKDTVLIGDAAHAMMPFAAQGSSMAIEDAYVLSNRVMNAPDIPQALVQYENSRKPRVAKVKARGQFNRFAYHARGPVRLARDLVLSMRLPQSLAADFDWLYGFDAE</sequence>
<dbReference type="EMBL" id="JALPRY010000015">
    <property type="protein sequence ID" value="MCK8780981.1"/>
    <property type="molecule type" value="Genomic_DNA"/>
</dbReference>
<dbReference type="RefSeq" id="WP_248683573.1">
    <property type="nucleotide sequence ID" value="NZ_JALPRY010000015.1"/>
</dbReference>
<proteinExistence type="predicted"/>
<dbReference type="PRINTS" id="PR00420">
    <property type="entry name" value="RNGMNOXGNASE"/>
</dbReference>
<evidence type="ECO:0000256" key="2">
    <source>
        <dbReference type="ARBA" id="ARBA00022630"/>
    </source>
</evidence>
<evidence type="ECO:0000313" key="7">
    <source>
        <dbReference type="EMBL" id="MCK8780981.1"/>
    </source>
</evidence>
<keyword evidence="8" id="KW-1185">Reference proteome</keyword>
<dbReference type="PANTHER" id="PTHR13789">
    <property type="entry name" value="MONOOXYGENASE"/>
    <property type="match status" value="1"/>
</dbReference>
<evidence type="ECO:0000256" key="5">
    <source>
        <dbReference type="ARBA" id="ARBA00023033"/>
    </source>
</evidence>
<dbReference type="InterPro" id="IPR036188">
    <property type="entry name" value="FAD/NAD-bd_sf"/>
</dbReference>
<accession>A0ABT0ISX4</accession>
<keyword evidence="3" id="KW-0274">FAD</keyword>
<organism evidence="7 8">
    <name type="scientific">Neorhizobium turbinariae</name>
    <dbReference type="NCBI Taxonomy" id="2937795"/>
    <lineage>
        <taxon>Bacteria</taxon>
        <taxon>Pseudomonadati</taxon>
        <taxon>Pseudomonadota</taxon>
        <taxon>Alphaproteobacteria</taxon>
        <taxon>Hyphomicrobiales</taxon>
        <taxon>Rhizobiaceae</taxon>
        <taxon>Rhizobium/Agrobacterium group</taxon>
        <taxon>Neorhizobium</taxon>
    </lineage>
</organism>
<dbReference type="SUPFAM" id="SSF54373">
    <property type="entry name" value="FAD-linked reductases, C-terminal domain"/>
    <property type="match status" value="1"/>
</dbReference>
<keyword evidence="5 7" id="KW-0503">Monooxygenase</keyword>
<keyword evidence="4" id="KW-0560">Oxidoreductase</keyword>
<dbReference type="Proteomes" id="UP001202827">
    <property type="component" value="Unassembled WGS sequence"/>
</dbReference>
<name>A0ABT0ISX4_9HYPH</name>
<evidence type="ECO:0000256" key="3">
    <source>
        <dbReference type="ARBA" id="ARBA00022827"/>
    </source>
</evidence>